<dbReference type="GO" id="GO:0005829">
    <property type="term" value="C:cytosol"/>
    <property type="evidence" value="ECO:0007669"/>
    <property type="project" value="TreeGrafter"/>
</dbReference>
<accession>A0A6F9DLU1</accession>
<evidence type="ECO:0000256" key="10">
    <source>
        <dbReference type="ARBA" id="ARBA00030762"/>
    </source>
</evidence>
<gene>
    <name evidence="17" type="primary">Mpi</name>
</gene>
<evidence type="ECO:0000259" key="16">
    <source>
        <dbReference type="Pfam" id="PF20512"/>
    </source>
</evidence>
<dbReference type="PROSITE" id="PS00965">
    <property type="entry name" value="PMI_I_1"/>
    <property type="match status" value="1"/>
</dbReference>
<feature type="active site" evidence="12">
    <location>
        <position position="284"/>
    </location>
</feature>
<dbReference type="Pfam" id="PF20512">
    <property type="entry name" value="PMI_typeI_hel"/>
    <property type="match status" value="1"/>
</dbReference>
<evidence type="ECO:0000313" key="17">
    <source>
        <dbReference type="EMBL" id="CAB3263933.1"/>
    </source>
</evidence>
<dbReference type="CDD" id="cd07011">
    <property type="entry name" value="cupin_PMI_type_I_N"/>
    <property type="match status" value="1"/>
</dbReference>
<dbReference type="GO" id="GO:0008270">
    <property type="term" value="F:zinc ion binding"/>
    <property type="evidence" value="ECO:0007669"/>
    <property type="project" value="InterPro"/>
</dbReference>
<comment type="cofactor">
    <cofactor evidence="13">
        <name>Zn(2+)</name>
        <dbReference type="ChEBI" id="CHEBI:29105"/>
    </cofactor>
    <text evidence="13">Binds 1 zinc ion per subunit.</text>
</comment>
<evidence type="ECO:0000256" key="11">
    <source>
        <dbReference type="ARBA" id="ARBA00043915"/>
    </source>
</evidence>
<dbReference type="InterPro" id="IPR046457">
    <property type="entry name" value="PMI_typeI_cat"/>
</dbReference>
<sequence>MSPVHQIKGAVQNYAWGKVGTESAVARLCCPSNVEEKEHYAELWMGIHPKAPSTMADGKSLAEFVKENIEVLGEKLLKRFGTLPYLFKVLSVAKSLSIQAHPNKELAAKLHAEMPEIYKDSNHKPEMAIALTQFEALCGFRPVKEINDFLEAVPELAAVVGEEAVTLLKNDHPVKGKSTSVALKACFTKVILCEKAVREQQLHQLINRVQNMQENKLDLTSVNGELLLRLHSHFPGDVGCFVVYFLNHIFLQPGEAMFLAANVPHAYLSGDCIECMACSDNVVRAGLTPKLVDAPTLCEMLEYLPSSIEHQKFKPITTDDPFETEYNPPVDDFAVVCLKIPAKTSDYCFRKRDCASIVLFVSGNATATGIDDDITSGSILFIPANEVVTITTQTDTLLYQATCIF</sequence>
<feature type="binding site" evidence="13">
    <location>
        <position position="265"/>
    </location>
    <ligand>
        <name>Zn(2+)</name>
        <dbReference type="ChEBI" id="CHEBI:29105"/>
    </ligand>
</feature>
<evidence type="ECO:0000256" key="1">
    <source>
        <dbReference type="ARBA" id="ARBA00000757"/>
    </source>
</evidence>
<keyword evidence="6 13" id="KW-0479">Metal-binding</keyword>
<dbReference type="UniPathway" id="UPA00126">
    <property type="reaction ID" value="UER00423"/>
</dbReference>
<dbReference type="InterPro" id="IPR046458">
    <property type="entry name" value="PMI_typeI_hel"/>
</dbReference>
<dbReference type="PRINTS" id="PR00714">
    <property type="entry name" value="MAN6PISMRASE"/>
</dbReference>
<dbReference type="AlphaFoldDB" id="A0A6F9DLU1"/>
<dbReference type="GO" id="GO:0004476">
    <property type="term" value="F:mannose-6-phosphate isomerase activity"/>
    <property type="evidence" value="ECO:0007669"/>
    <property type="project" value="UniProtKB-EC"/>
</dbReference>
<dbReference type="Pfam" id="PF20511">
    <property type="entry name" value="PMI_typeI_cat"/>
    <property type="match status" value="1"/>
</dbReference>
<dbReference type="FunFam" id="2.60.120.10:FF:000044">
    <property type="entry name" value="Mannose-6-phosphate isomerase"/>
    <property type="match status" value="1"/>
</dbReference>
<keyword evidence="7 13" id="KW-0862">Zinc</keyword>
<feature type="domain" description="Phosphomannose isomerase type I helical insertion" evidence="16">
    <location>
        <begin position="160"/>
        <end position="246"/>
    </location>
</feature>
<comment type="function">
    <text evidence="11">Isomerase that catalyzes the interconversion of fructose-6-P and mannose-6-P and has a critical role in the supply of D-mannose derivatives required for many eukaryotic glycosylation reactions.</text>
</comment>
<feature type="binding site" evidence="13">
    <location>
        <position position="99"/>
    </location>
    <ligand>
        <name>Zn(2+)</name>
        <dbReference type="ChEBI" id="CHEBI:29105"/>
    </ligand>
</feature>
<dbReference type="PANTHER" id="PTHR10309">
    <property type="entry name" value="MANNOSE-6-PHOSPHATE ISOMERASE"/>
    <property type="match status" value="1"/>
</dbReference>
<evidence type="ECO:0000256" key="13">
    <source>
        <dbReference type="PIRSR" id="PIRSR001480-2"/>
    </source>
</evidence>
<evidence type="ECO:0000256" key="2">
    <source>
        <dbReference type="ARBA" id="ARBA00004666"/>
    </source>
</evidence>
<dbReference type="EMBL" id="LR788071">
    <property type="protein sequence ID" value="CAB3263933.1"/>
    <property type="molecule type" value="mRNA"/>
</dbReference>
<protein>
    <recommendedName>
        <fullName evidence="5">Mannose-6-phosphate isomerase</fullName>
        <ecNumber evidence="4">5.3.1.8</ecNumber>
    </recommendedName>
    <alternativeName>
        <fullName evidence="9">Phosphohexomutase</fullName>
    </alternativeName>
    <alternativeName>
        <fullName evidence="10">Phosphomannose isomerase</fullName>
    </alternativeName>
</protein>
<dbReference type="InterPro" id="IPR014710">
    <property type="entry name" value="RmlC-like_jellyroll"/>
</dbReference>
<dbReference type="InterPro" id="IPR001250">
    <property type="entry name" value="Man6P_Isoase-1"/>
</dbReference>
<evidence type="ECO:0000256" key="4">
    <source>
        <dbReference type="ARBA" id="ARBA00011956"/>
    </source>
</evidence>
<evidence type="ECO:0000256" key="9">
    <source>
        <dbReference type="ARBA" id="ARBA00029741"/>
    </source>
</evidence>
<dbReference type="FunFam" id="1.10.441.10:FF:000001">
    <property type="entry name" value="Mannose-6-phosphate isomerase"/>
    <property type="match status" value="1"/>
</dbReference>
<feature type="binding site" evidence="13">
    <location>
        <position position="126"/>
    </location>
    <ligand>
        <name>Zn(2+)</name>
        <dbReference type="ChEBI" id="CHEBI:29105"/>
    </ligand>
</feature>
<proteinExistence type="evidence at transcript level"/>
<dbReference type="EC" id="5.3.1.8" evidence="4"/>
<comment type="pathway">
    <text evidence="2 14">Nucleotide-sugar biosynthesis; GDP-alpha-D-mannose biosynthesis; alpha-D-mannose 1-phosphate from D-fructose 6-phosphate: step 1/2.</text>
</comment>
<evidence type="ECO:0000256" key="5">
    <source>
        <dbReference type="ARBA" id="ARBA00018236"/>
    </source>
</evidence>
<dbReference type="InterPro" id="IPR011051">
    <property type="entry name" value="RmlC_Cupin_sf"/>
</dbReference>
<comment type="catalytic activity">
    <reaction evidence="1">
        <text>D-mannose 6-phosphate = D-fructose 6-phosphate</text>
        <dbReference type="Rhea" id="RHEA:12356"/>
        <dbReference type="ChEBI" id="CHEBI:58735"/>
        <dbReference type="ChEBI" id="CHEBI:61527"/>
        <dbReference type="EC" id="5.3.1.8"/>
    </reaction>
</comment>
<evidence type="ECO:0000256" key="12">
    <source>
        <dbReference type="PIRSR" id="PIRSR001480-1"/>
    </source>
</evidence>
<dbReference type="GO" id="GO:0009298">
    <property type="term" value="P:GDP-mannose biosynthetic process"/>
    <property type="evidence" value="ECO:0007669"/>
    <property type="project" value="UniProtKB-UniPathway"/>
</dbReference>
<evidence type="ECO:0000259" key="15">
    <source>
        <dbReference type="Pfam" id="PF20511"/>
    </source>
</evidence>
<evidence type="ECO:0000256" key="6">
    <source>
        <dbReference type="ARBA" id="ARBA00022723"/>
    </source>
</evidence>
<reference evidence="17" key="1">
    <citation type="submission" date="2020-04" db="EMBL/GenBank/DDBJ databases">
        <authorList>
            <person name="Neveu A P."/>
        </authorList>
    </citation>
    <scope>NUCLEOTIDE SEQUENCE</scope>
    <source>
        <tissue evidence="17">Whole embryo</tissue>
    </source>
</reference>
<dbReference type="PIRSF" id="PIRSF001480">
    <property type="entry name" value="Mannose-6-phosphate_isomerase"/>
    <property type="match status" value="1"/>
</dbReference>
<dbReference type="GO" id="GO:0005975">
    <property type="term" value="P:carbohydrate metabolic process"/>
    <property type="evidence" value="ECO:0007669"/>
    <property type="project" value="InterPro"/>
</dbReference>
<feature type="domain" description="Phosphomannose isomerase type I catalytic" evidence="15">
    <location>
        <begin position="6"/>
        <end position="143"/>
    </location>
</feature>
<evidence type="ECO:0000256" key="14">
    <source>
        <dbReference type="RuleBase" id="RU004248"/>
    </source>
</evidence>
<evidence type="ECO:0000256" key="7">
    <source>
        <dbReference type="ARBA" id="ARBA00022833"/>
    </source>
</evidence>
<dbReference type="SUPFAM" id="SSF51182">
    <property type="entry name" value="RmlC-like cupins"/>
    <property type="match status" value="1"/>
</dbReference>
<dbReference type="InterPro" id="IPR016305">
    <property type="entry name" value="Mannose-6-P_Isomerase"/>
</dbReference>
<dbReference type="PROSITE" id="PS00966">
    <property type="entry name" value="PMI_I_2"/>
    <property type="match status" value="1"/>
</dbReference>
<name>A0A6F9DLU1_9ASCI</name>
<comment type="similarity">
    <text evidence="3">Belongs to the mannose-6-phosphate isomerase type 1 family.</text>
</comment>
<organism evidence="17">
    <name type="scientific">Phallusia mammillata</name>
    <dbReference type="NCBI Taxonomy" id="59560"/>
    <lineage>
        <taxon>Eukaryota</taxon>
        <taxon>Metazoa</taxon>
        <taxon>Chordata</taxon>
        <taxon>Tunicata</taxon>
        <taxon>Ascidiacea</taxon>
        <taxon>Phlebobranchia</taxon>
        <taxon>Ascidiidae</taxon>
        <taxon>Phallusia</taxon>
    </lineage>
</organism>
<keyword evidence="8 17" id="KW-0413">Isomerase</keyword>
<dbReference type="PANTHER" id="PTHR10309:SF0">
    <property type="entry name" value="MANNOSE-6-PHOSPHATE ISOMERASE"/>
    <property type="match status" value="1"/>
</dbReference>
<feature type="binding site" evidence="13">
    <location>
        <position position="101"/>
    </location>
    <ligand>
        <name>Zn(2+)</name>
        <dbReference type="ChEBI" id="CHEBI:29105"/>
    </ligand>
</feature>
<dbReference type="InterPro" id="IPR018050">
    <property type="entry name" value="Pmannose_isomerase-type1_CS"/>
</dbReference>
<dbReference type="NCBIfam" id="TIGR00218">
    <property type="entry name" value="manA"/>
    <property type="match status" value="1"/>
</dbReference>
<evidence type="ECO:0000256" key="8">
    <source>
        <dbReference type="ARBA" id="ARBA00023235"/>
    </source>
</evidence>
<dbReference type="Gene3D" id="2.60.120.10">
    <property type="entry name" value="Jelly Rolls"/>
    <property type="match status" value="2"/>
</dbReference>
<dbReference type="Gene3D" id="1.10.441.10">
    <property type="entry name" value="Phosphomannose Isomerase, domain 2"/>
    <property type="match status" value="1"/>
</dbReference>
<evidence type="ECO:0000256" key="3">
    <source>
        <dbReference type="ARBA" id="ARBA00010772"/>
    </source>
</evidence>